<evidence type="ECO:0000256" key="2">
    <source>
        <dbReference type="ARBA" id="ARBA00004734"/>
    </source>
</evidence>
<dbReference type="InterPro" id="IPR024083">
    <property type="entry name" value="Fumarase/histidase_N"/>
</dbReference>
<dbReference type="GO" id="GO:0070626">
    <property type="term" value="F:(S)-2-(5-amino-1-(5-phospho-D-ribosyl)imidazole-4-carboxamido) succinate lyase (fumarate-forming) activity"/>
    <property type="evidence" value="ECO:0007669"/>
    <property type="project" value="TreeGrafter"/>
</dbReference>
<comment type="similarity">
    <text evidence="3 12">Belongs to the lyase 1 family. Adenylosuccinate lyase subfamily.</text>
</comment>
<dbReference type="InterPro" id="IPR019468">
    <property type="entry name" value="AdenyloSucc_lyase_C"/>
</dbReference>
<evidence type="ECO:0000256" key="12">
    <source>
        <dbReference type="RuleBase" id="RU361172"/>
    </source>
</evidence>
<comment type="catalytic activity">
    <reaction evidence="10">
        <text>N(6)-(1,2-dicarboxyethyl)-AMP = fumarate + AMP</text>
        <dbReference type="Rhea" id="RHEA:16853"/>
        <dbReference type="ChEBI" id="CHEBI:29806"/>
        <dbReference type="ChEBI" id="CHEBI:57567"/>
        <dbReference type="ChEBI" id="CHEBI:456215"/>
        <dbReference type="EC" id="4.3.2.2"/>
    </reaction>
    <physiologicalReaction direction="left-to-right" evidence="10">
        <dbReference type="Rhea" id="RHEA:16854"/>
    </physiologicalReaction>
</comment>
<dbReference type="EC" id="4.3.2.2" evidence="4 11"/>
<dbReference type="Proteomes" id="UP000178797">
    <property type="component" value="Unassembled WGS sequence"/>
</dbReference>
<protein>
    <recommendedName>
        <fullName evidence="5 11">Adenylosuccinate lyase</fullName>
        <shortName evidence="12">ASL</shortName>
        <ecNumber evidence="4 11">4.3.2.2</ecNumber>
    </recommendedName>
    <alternativeName>
        <fullName evidence="9 12">Adenylosuccinase</fullName>
    </alternativeName>
</protein>
<dbReference type="InterPro" id="IPR008948">
    <property type="entry name" value="L-Aspartase-like"/>
</dbReference>
<evidence type="ECO:0000256" key="7">
    <source>
        <dbReference type="ARBA" id="ARBA00023239"/>
    </source>
</evidence>
<dbReference type="GO" id="GO:0005829">
    <property type="term" value="C:cytosol"/>
    <property type="evidence" value="ECO:0007669"/>
    <property type="project" value="TreeGrafter"/>
</dbReference>
<dbReference type="PROSITE" id="PS00163">
    <property type="entry name" value="FUMARATE_LYASES"/>
    <property type="match status" value="1"/>
</dbReference>
<comment type="caution">
    <text evidence="14">The sequence shown here is derived from an EMBL/GenBank/DDBJ whole genome shotgun (WGS) entry which is preliminary data.</text>
</comment>
<dbReference type="NCBIfam" id="TIGR00928">
    <property type="entry name" value="purB"/>
    <property type="match status" value="1"/>
</dbReference>
<proteinExistence type="inferred from homology"/>
<name>A0A1F7RW61_9BACT</name>
<dbReference type="PANTHER" id="PTHR43172:SF1">
    <property type="entry name" value="ADENYLOSUCCINATE LYASE"/>
    <property type="match status" value="1"/>
</dbReference>
<dbReference type="GO" id="GO:0044208">
    <property type="term" value="P:'de novo' AMP biosynthetic process"/>
    <property type="evidence" value="ECO:0007669"/>
    <property type="project" value="UniProtKB-UniPathway"/>
</dbReference>
<dbReference type="PANTHER" id="PTHR43172">
    <property type="entry name" value="ADENYLOSUCCINATE LYASE"/>
    <property type="match status" value="1"/>
</dbReference>
<dbReference type="UniPathway" id="UPA00074">
    <property type="reaction ID" value="UER00132"/>
</dbReference>
<dbReference type="InterPro" id="IPR020557">
    <property type="entry name" value="Fumarate_lyase_CS"/>
</dbReference>
<dbReference type="FunFam" id="1.10.40.30:FF:000007">
    <property type="entry name" value="Adenylosuccinate lyase"/>
    <property type="match status" value="1"/>
</dbReference>
<sequence length="397" mass="45430">EKSGEIPQGTTKKIREKAKFDVARIDEIEKKTKHDVIAFLTNVAENVGEESRFIHLGMTSSDILDTCLALQLKEASELIIDDIKDFLSVIEKKSFEHKNTVMIGRSHGIHAEPITFGLKMALWYSEMKRNLDRMQRAKENISYGMISGAVGTFAHIKPYVEEYVCEKLGLKSDPITTQVIQRDRHGEFMMTLAIIASSLDKFATELRHLQRTEVLEAEEYFSEGQKGSSAMPHKRNPITGEQISGLARVIRGNCLAALENIPLWHERDISHSSVERVIFPDSTILIDYLLIKSKNLVENMLVYPERMKENLERTKGLIFSEGVLLSLARKGVLREDAYLMVQRNAMRVWKEGMDFKKLLSDDGEIRKYLSEQEIEECFNLGHHLKNVDVIFKRVFGK</sequence>
<dbReference type="PRINTS" id="PR00149">
    <property type="entry name" value="FUMRATELYASE"/>
</dbReference>
<evidence type="ECO:0000256" key="6">
    <source>
        <dbReference type="ARBA" id="ARBA00022755"/>
    </source>
</evidence>
<keyword evidence="6 12" id="KW-0658">Purine biosynthesis</keyword>
<evidence type="ECO:0000256" key="1">
    <source>
        <dbReference type="ARBA" id="ARBA00004706"/>
    </source>
</evidence>
<dbReference type="SMART" id="SM00998">
    <property type="entry name" value="ADSL_C"/>
    <property type="match status" value="1"/>
</dbReference>
<dbReference type="CDD" id="cd01360">
    <property type="entry name" value="Adenylsuccinate_lyase_1"/>
    <property type="match status" value="1"/>
</dbReference>
<evidence type="ECO:0000256" key="10">
    <source>
        <dbReference type="ARBA" id="ARBA00049115"/>
    </source>
</evidence>
<keyword evidence="7 12" id="KW-0456">Lyase</keyword>
<comment type="pathway">
    <text evidence="1 12">Purine metabolism; IMP biosynthesis via de novo pathway; 5-amino-1-(5-phospho-D-ribosyl)imidazole-4-carboxamide from 5-amino-1-(5-phospho-D-ribosyl)imidazole-4-carboxylate: step 2/2.</text>
</comment>
<comment type="pathway">
    <text evidence="2 12">Purine metabolism; AMP biosynthesis via de novo pathway; AMP from IMP: step 2/2.</text>
</comment>
<dbReference type="InterPro" id="IPR000362">
    <property type="entry name" value="Fumarate_lyase_fam"/>
</dbReference>
<evidence type="ECO:0000256" key="9">
    <source>
        <dbReference type="ARBA" id="ARBA00030717"/>
    </source>
</evidence>
<evidence type="ECO:0000256" key="11">
    <source>
        <dbReference type="NCBIfam" id="TIGR00928"/>
    </source>
</evidence>
<evidence type="ECO:0000259" key="13">
    <source>
        <dbReference type="SMART" id="SM00998"/>
    </source>
</evidence>
<dbReference type="GO" id="GO:0004018">
    <property type="term" value="F:N6-(1,2-dicarboxyethyl)AMP AMP-lyase (fumarate-forming) activity"/>
    <property type="evidence" value="ECO:0007669"/>
    <property type="project" value="UniProtKB-UniRule"/>
</dbReference>
<dbReference type="FunFam" id="1.20.200.10:FF:000008">
    <property type="entry name" value="Adenylosuccinate lyase"/>
    <property type="match status" value="1"/>
</dbReference>
<dbReference type="Gene3D" id="1.10.40.30">
    <property type="entry name" value="Fumarase/aspartase (C-terminal domain)"/>
    <property type="match status" value="1"/>
</dbReference>
<dbReference type="Gene3D" id="1.20.200.10">
    <property type="entry name" value="Fumarase/aspartase (Central domain)"/>
    <property type="match status" value="1"/>
</dbReference>
<feature type="domain" description="Adenylosuccinate lyase C-terminal" evidence="13">
    <location>
        <begin position="315"/>
        <end position="395"/>
    </location>
</feature>
<evidence type="ECO:0000256" key="8">
    <source>
        <dbReference type="ARBA" id="ARBA00024477"/>
    </source>
</evidence>
<dbReference type="EMBL" id="MGDE01000115">
    <property type="protein sequence ID" value="OGL45809.1"/>
    <property type="molecule type" value="Genomic_DNA"/>
</dbReference>
<dbReference type="InterPro" id="IPR022761">
    <property type="entry name" value="Fumarate_lyase_N"/>
</dbReference>
<dbReference type="Gene3D" id="1.10.275.10">
    <property type="entry name" value="Fumarase/aspartase (N-terminal domain)"/>
    <property type="match status" value="1"/>
</dbReference>
<dbReference type="Pfam" id="PF10397">
    <property type="entry name" value="ADSL_C"/>
    <property type="match status" value="1"/>
</dbReference>
<evidence type="ECO:0000313" key="15">
    <source>
        <dbReference type="Proteomes" id="UP000178797"/>
    </source>
</evidence>
<gene>
    <name evidence="14" type="ORF">A2W05_04130</name>
</gene>
<reference evidence="14 15" key="1">
    <citation type="journal article" date="2016" name="Nat. Commun.">
        <title>Thousands of microbial genomes shed light on interconnected biogeochemical processes in an aquifer system.</title>
        <authorList>
            <person name="Anantharaman K."/>
            <person name="Brown C.T."/>
            <person name="Hug L.A."/>
            <person name="Sharon I."/>
            <person name="Castelle C.J."/>
            <person name="Probst A.J."/>
            <person name="Thomas B.C."/>
            <person name="Singh A."/>
            <person name="Wilkins M.J."/>
            <person name="Karaoz U."/>
            <person name="Brodie E.L."/>
            <person name="Williams K.H."/>
            <person name="Hubbard S.S."/>
            <person name="Banfield J.F."/>
        </authorList>
    </citation>
    <scope>NUCLEOTIDE SEQUENCE [LARGE SCALE GENOMIC DNA]</scope>
</reference>
<dbReference type="InterPro" id="IPR004769">
    <property type="entry name" value="Pur_lyase"/>
</dbReference>
<dbReference type="SUPFAM" id="SSF48557">
    <property type="entry name" value="L-aspartase-like"/>
    <property type="match status" value="1"/>
</dbReference>
<evidence type="ECO:0000256" key="5">
    <source>
        <dbReference type="ARBA" id="ARBA00017058"/>
    </source>
</evidence>
<dbReference type="GO" id="GO:0006189">
    <property type="term" value="P:'de novo' IMP biosynthetic process"/>
    <property type="evidence" value="ECO:0007669"/>
    <property type="project" value="UniProtKB-UniPathway"/>
</dbReference>
<evidence type="ECO:0000256" key="3">
    <source>
        <dbReference type="ARBA" id="ARBA00008273"/>
    </source>
</evidence>
<dbReference type="Pfam" id="PF00206">
    <property type="entry name" value="Lyase_1"/>
    <property type="match status" value="1"/>
</dbReference>
<evidence type="ECO:0000256" key="4">
    <source>
        <dbReference type="ARBA" id="ARBA00012339"/>
    </source>
</evidence>
<organism evidence="14 15">
    <name type="scientific">Candidatus Schekmanbacteria bacterium RBG_16_38_10</name>
    <dbReference type="NCBI Taxonomy" id="1817879"/>
    <lineage>
        <taxon>Bacteria</taxon>
        <taxon>Candidatus Schekmaniibacteriota</taxon>
    </lineage>
</organism>
<accession>A0A1F7RW61</accession>
<comment type="catalytic activity">
    <reaction evidence="8">
        <text>(2S)-2-[5-amino-1-(5-phospho-beta-D-ribosyl)imidazole-4-carboxamido]succinate = 5-amino-1-(5-phospho-beta-D-ribosyl)imidazole-4-carboxamide + fumarate</text>
        <dbReference type="Rhea" id="RHEA:23920"/>
        <dbReference type="ChEBI" id="CHEBI:29806"/>
        <dbReference type="ChEBI" id="CHEBI:58443"/>
        <dbReference type="ChEBI" id="CHEBI:58475"/>
        <dbReference type="EC" id="4.3.2.2"/>
    </reaction>
    <physiologicalReaction direction="left-to-right" evidence="8">
        <dbReference type="Rhea" id="RHEA:23921"/>
    </physiologicalReaction>
</comment>
<dbReference type="PRINTS" id="PR00145">
    <property type="entry name" value="ARGSUCLYASE"/>
</dbReference>
<evidence type="ECO:0000313" key="14">
    <source>
        <dbReference type="EMBL" id="OGL45809.1"/>
    </source>
</evidence>
<feature type="non-terminal residue" evidence="14">
    <location>
        <position position="1"/>
    </location>
</feature>
<dbReference type="UniPathway" id="UPA00075">
    <property type="reaction ID" value="UER00336"/>
</dbReference>
<dbReference type="AlphaFoldDB" id="A0A1F7RW61"/>